<dbReference type="GO" id="GO:0005829">
    <property type="term" value="C:cytosol"/>
    <property type="evidence" value="ECO:0007669"/>
    <property type="project" value="TreeGrafter"/>
</dbReference>
<dbReference type="STRING" id="1276257.SSABA_v1c02970"/>
<accession>W6AJ33</accession>
<dbReference type="PANTHER" id="PTHR10000">
    <property type="entry name" value="PHOSPHOSERINE PHOSPHATASE"/>
    <property type="match status" value="1"/>
</dbReference>
<dbReference type="OrthoDB" id="390333at2"/>
<dbReference type="Proteomes" id="UP000019265">
    <property type="component" value="Chromosome"/>
</dbReference>
<dbReference type="KEGG" id="ssab:SSABA_v1c02970"/>
<dbReference type="InterPro" id="IPR006379">
    <property type="entry name" value="HAD-SF_hydro_IIB"/>
</dbReference>
<dbReference type="Gene3D" id="1.10.1760.20">
    <property type="match status" value="1"/>
</dbReference>
<feature type="transmembrane region" description="Helical" evidence="1">
    <location>
        <begin position="131"/>
        <end position="155"/>
    </location>
</feature>
<keyword evidence="3" id="KW-1185">Reference proteome</keyword>
<feature type="transmembrane region" description="Helical" evidence="1">
    <location>
        <begin position="75"/>
        <end position="96"/>
    </location>
</feature>
<dbReference type="HOGENOM" id="CLU_625429_0_0_14"/>
<name>W6AJ33_9MOLU</name>
<dbReference type="eggNOG" id="COG4720">
    <property type="taxonomic scope" value="Bacteria"/>
</dbReference>
<dbReference type="EMBL" id="CP006934">
    <property type="protein sequence ID" value="AHI53709.1"/>
    <property type="molecule type" value="Genomic_DNA"/>
</dbReference>
<dbReference type="Pfam" id="PF08282">
    <property type="entry name" value="Hydrolase_3"/>
    <property type="match status" value="1"/>
</dbReference>
<evidence type="ECO:0000256" key="1">
    <source>
        <dbReference type="SAM" id="Phobius"/>
    </source>
</evidence>
<dbReference type="eggNOG" id="COG0561">
    <property type="taxonomic scope" value="Bacteria"/>
</dbReference>
<dbReference type="NCBIfam" id="TIGR04522">
    <property type="entry name" value="EcfS_MSC_0063"/>
    <property type="match status" value="1"/>
</dbReference>
<dbReference type="NCBIfam" id="TIGR01484">
    <property type="entry name" value="HAD-SF-IIB"/>
    <property type="match status" value="1"/>
</dbReference>
<feature type="transmembrane region" description="Helical" evidence="1">
    <location>
        <begin position="102"/>
        <end position="124"/>
    </location>
</feature>
<dbReference type="GO" id="GO:0000287">
    <property type="term" value="F:magnesium ion binding"/>
    <property type="evidence" value="ECO:0007669"/>
    <property type="project" value="TreeGrafter"/>
</dbReference>
<dbReference type="PANTHER" id="PTHR10000:SF25">
    <property type="entry name" value="PHOSPHATASE YKRA-RELATED"/>
    <property type="match status" value="1"/>
</dbReference>
<evidence type="ECO:0000313" key="3">
    <source>
        <dbReference type="Proteomes" id="UP000019265"/>
    </source>
</evidence>
<sequence length="438" mass="50682">MNQKQKLIFKISLASVISGLLFVIGFLTSFIRFTDYVVLQLSDGLFLAFCALIPGSLMLGPAVVYPLIIDLSAGVFAYIPISISIRILMFLVVKILSKKITAYGSFIIASFLVLLYLPFTYFIFKDKGLLILEIVTDSIQGVISILFSSLIYFSINKSSSLKELLNFRTKYIPNQKWWFSDYDGTLSFNSNSDFDKKSYDFINEWTTKEPKQNNFTFTTGRLYSFILTKTKHLKFKPKYTICANGTLIYSRTGNIIYSNPIPKKTRIQLIAYLKTMTLFPIDVAIQGEKLLFHHYYNDNLDERRKINKKHFEDNYENVEKLFLHSKNVNVAYIYTEKDHQSLIKIIKQKFPDLEALQTSPFIVEIFSKKASKWNAIHWIITREKIKLQNTFATGDGDNDYLMLKNIPNSWKMKKHSKMLTNLEIPIISNVNEISNEIT</sequence>
<dbReference type="GO" id="GO:0016791">
    <property type="term" value="F:phosphatase activity"/>
    <property type="evidence" value="ECO:0007669"/>
    <property type="project" value="TreeGrafter"/>
</dbReference>
<dbReference type="Gene3D" id="3.30.1240.10">
    <property type="match status" value="1"/>
</dbReference>
<gene>
    <name evidence="2" type="ORF">SSABA_v1c02970</name>
</gene>
<dbReference type="InterPro" id="IPR036412">
    <property type="entry name" value="HAD-like_sf"/>
</dbReference>
<dbReference type="SUPFAM" id="SSF56784">
    <property type="entry name" value="HAD-like"/>
    <property type="match status" value="1"/>
</dbReference>
<dbReference type="InterPro" id="IPR030945">
    <property type="entry name" value="EcfS_MSC_0063"/>
</dbReference>
<reference evidence="2 3" key="1">
    <citation type="journal article" date="2014" name="Genome Biol. Evol.">
        <title>Molecular evolution of the substrate utilization strategies and putative virulence factors in mosquito-associated Spiroplasma species.</title>
        <authorList>
            <person name="Chang T.H."/>
            <person name="Lo W.S."/>
            <person name="Ku C."/>
            <person name="Chen L.L."/>
            <person name="Kuo C.H."/>
        </authorList>
    </citation>
    <scope>NUCLEOTIDE SEQUENCE [LARGE SCALE GENOMIC DNA]</scope>
    <source>
        <strain evidence="2">Ar-1343</strain>
    </source>
</reference>
<keyword evidence="1" id="KW-0472">Membrane</keyword>
<feature type="transmembrane region" description="Helical" evidence="1">
    <location>
        <begin position="7"/>
        <end position="33"/>
    </location>
</feature>
<evidence type="ECO:0008006" key="4">
    <source>
        <dbReference type="Google" id="ProtNLM"/>
    </source>
</evidence>
<protein>
    <recommendedName>
        <fullName evidence="4">HAD superfamily hydrolase</fullName>
    </recommendedName>
</protein>
<evidence type="ECO:0000313" key="2">
    <source>
        <dbReference type="EMBL" id="AHI53709.1"/>
    </source>
</evidence>
<keyword evidence="1" id="KW-0812">Transmembrane</keyword>
<dbReference type="AlphaFoldDB" id="W6AJ33"/>
<dbReference type="Gene3D" id="3.40.50.1000">
    <property type="entry name" value="HAD superfamily/HAD-like"/>
    <property type="match status" value="1"/>
</dbReference>
<dbReference type="InterPro" id="IPR023214">
    <property type="entry name" value="HAD_sf"/>
</dbReference>
<proteinExistence type="predicted"/>
<dbReference type="PATRIC" id="fig|1276257.3.peg.303"/>
<dbReference type="RefSeq" id="WP_025250845.1">
    <property type="nucleotide sequence ID" value="NZ_CP006934.1"/>
</dbReference>
<feature type="transmembrane region" description="Helical" evidence="1">
    <location>
        <begin position="45"/>
        <end position="68"/>
    </location>
</feature>
<keyword evidence="1" id="KW-1133">Transmembrane helix</keyword>
<organism evidence="2 3">
    <name type="scientific">Spiroplasma sabaudiense Ar-1343</name>
    <dbReference type="NCBI Taxonomy" id="1276257"/>
    <lineage>
        <taxon>Bacteria</taxon>
        <taxon>Bacillati</taxon>
        <taxon>Mycoplasmatota</taxon>
        <taxon>Mollicutes</taxon>
        <taxon>Entomoplasmatales</taxon>
        <taxon>Spiroplasmataceae</taxon>
        <taxon>Spiroplasma</taxon>
    </lineage>
</organism>